<dbReference type="AlphaFoldDB" id="A0A8K0A5B1"/>
<gene>
    <name evidence="4" type="primary">Hypp3569</name>
    <name evidence="4" type="ORF">BLAG_LOCUS20316</name>
</gene>
<evidence type="ECO:0000256" key="3">
    <source>
        <dbReference type="SAM" id="SignalP"/>
    </source>
</evidence>
<sequence>MKTGVFAVVLCLLWDVVQVTGKEWYVSRIRGSDVEDCSHRHLPCRAIRRAVQQAKSGDVINVESTHTIDDVYKECVSSPIVIGMNLTLRSLEWKNQSYNTNTRVAKRAVVDCSGGNVAFEIRNCSETSGPCKVKFKGFLFQNVTTAVNVTDMNLDIISSTFHCVRNESEAIFPYWKYCMHIFGSENSTVFVAIRDSEFKNLAVGAIKASDTKYLELSNVKFLSSSPMRSPTFERETYSLVDLLFFYTQSADVAISDCEFQNNTNYVADIYARTTTPKQYVSFNISNTKFDFFVNQTARLCYPLALYLWQPKQSTYGSGAKAFDVSVQNCSFLNHPATVFHIQQNNDFGPDLTIHVEDSLFTFIQSDVQLDKCKLERHQSHIKVEKAKITFSNCTFVKKTDLNRVLHLSWTDAVVQGCTFDSKEARGGNLIYSTGGDLRLENTSITSTNCSQSNIGDVLYAIGPGRLEMTNTVIAVSYNTPGNLIFVAVEMGRLIWKDSLLVCPQGYGTDSLTPRGSTNLPEGTLFVSCTPCPSGRYSVDSGLRYAGGNVNTSDVTLSCQECPYGAQCDGQTVSALPNFWGTVLRDSTPSRIEMVLCPPGYCCEATPCERFNVCSNNRTGTMCGECSDGFARQLYSARCVPVQDCRHKDFWISVVLVSFSIGSFFVLYLMGYGIPTCCKTIFKKKDKKRRAGYIPSNIDTRRNSIWHRFTKECSMVPKGSFLFSVFYFYQTLSLLLEGDRYDLVDRDLDSWVRSALLFFNLRIPYSPPILCPFVGMTAADKLLLELLLYVAILYAILLLLAVVLYVITPFCSGRNYSMRDAPGEELPFRYRVARAATSIASLSQTNIALSCFFLLHCVNLGGHKVFYYNGNVPCDALRWWQIAAIIVLSVHTIPFIFAIFLRPFCQRKYDTGLSGVLLAYHFPLGYIGFIVVKAVCGDRQQQRTDPRSQQGLRFVTNYVDSAYETTTDETTHVNPKCAFEAANFLLRFLIITMNVFTNWSPLTRAVGNFLLTTLYLVLLFFLSPYMCTVLNVSAIVCSVVLNFVAGSQIMYAGFHQAGFVWTRPGLPFYPVSILLGQTTTVVQIGGPFLMVLVVTIGCLFYSETNGHVELTALVNDDAERTELTMSSLSSVDVTRNFGETTPLVMRKRSDIPRKPESSDLLQENFSH</sequence>
<dbReference type="EMBL" id="OV696691">
    <property type="protein sequence ID" value="CAH1266772.1"/>
    <property type="molecule type" value="Genomic_DNA"/>
</dbReference>
<dbReference type="SUPFAM" id="SSF51126">
    <property type="entry name" value="Pectin lyase-like"/>
    <property type="match status" value="1"/>
</dbReference>
<keyword evidence="5" id="KW-1185">Reference proteome</keyword>
<feature type="transmembrane region" description="Helical" evidence="2">
    <location>
        <begin position="1028"/>
        <end position="1053"/>
    </location>
</feature>
<organism evidence="4 5">
    <name type="scientific">Branchiostoma lanceolatum</name>
    <name type="common">Common lancelet</name>
    <name type="synonym">Amphioxus lanceolatum</name>
    <dbReference type="NCBI Taxonomy" id="7740"/>
    <lineage>
        <taxon>Eukaryota</taxon>
        <taxon>Metazoa</taxon>
        <taxon>Chordata</taxon>
        <taxon>Cephalochordata</taxon>
        <taxon>Leptocardii</taxon>
        <taxon>Amphioxiformes</taxon>
        <taxon>Branchiostomatidae</taxon>
        <taxon>Branchiostoma</taxon>
    </lineage>
</organism>
<feature type="transmembrane region" description="Helical" evidence="2">
    <location>
        <begin position="1004"/>
        <end position="1021"/>
    </location>
</feature>
<feature type="region of interest" description="Disordered" evidence="1">
    <location>
        <begin position="1143"/>
        <end position="1166"/>
    </location>
</feature>
<feature type="transmembrane region" description="Helical" evidence="2">
    <location>
        <begin position="785"/>
        <end position="806"/>
    </location>
</feature>
<feature type="transmembrane region" description="Helical" evidence="2">
    <location>
        <begin position="878"/>
        <end position="900"/>
    </location>
</feature>
<dbReference type="InterPro" id="IPR011050">
    <property type="entry name" value="Pectin_lyase_fold/virulence"/>
</dbReference>
<feature type="transmembrane region" description="Helical" evidence="2">
    <location>
        <begin position="649"/>
        <end position="673"/>
    </location>
</feature>
<evidence type="ECO:0000313" key="4">
    <source>
        <dbReference type="EMBL" id="CAH1266772.1"/>
    </source>
</evidence>
<dbReference type="Gene3D" id="2.160.20.10">
    <property type="entry name" value="Single-stranded right-handed beta-helix, Pectin lyase-like"/>
    <property type="match status" value="1"/>
</dbReference>
<dbReference type="OrthoDB" id="5956805at2759"/>
<feature type="transmembrane region" description="Helical" evidence="2">
    <location>
        <begin position="912"/>
        <end position="935"/>
    </location>
</feature>
<proteinExistence type="predicted"/>
<name>A0A8K0A5B1_BRALA</name>
<feature type="compositionally biased region" description="Basic and acidic residues" evidence="1">
    <location>
        <begin position="1146"/>
        <end position="1156"/>
    </location>
</feature>
<reference evidence="4" key="1">
    <citation type="submission" date="2022-01" db="EMBL/GenBank/DDBJ databases">
        <authorList>
            <person name="Braso-Vives M."/>
        </authorList>
    </citation>
    <scope>NUCLEOTIDE SEQUENCE</scope>
</reference>
<dbReference type="InterPro" id="IPR012334">
    <property type="entry name" value="Pectin_lyas_fold"/>
</dbReference>
<evidence type="ECO:0000313" key="5">
    <source>
        <dbReference type="Proteomes" id="UP000838412"/>
    </source>
</evidence>
<feature type="transmembrane region" description="Helical" evidence="2">
    <location>
        <begin position="1073"/>
        <end position="1100"/>
    </location>
</feature>
<keyword evidence="2" id="KW-0472">Membrane</keyword>
<keyword evidence="2" id="KW-0812">Transmembrane</keyword>
<feature type="chain" id="PRO_5035453626" evidence="3">
    <location>
        <begin position="22"/>
        <end position="1166"/>
    </location>
</feature>
<feature type="signal peptide" evidence="3">
    <location>
        <begin position="1"/>
        <end position="21"/>
    </location>
</feature>
<keyword evidence="3" id="KW-0732">Signal</keyword>
<evidence type="ECO:0000256" key="1">
    <source>
        <dbReference type="SAM" id="MobiDB-lite"/>
    </source>
</evidence>
<accession>A0A8K0A5B1</accession>
<evidence type="ECO:0000256" key="2">
    <source>
        <dbReference type="SAM" id="Phobius"/>
    </source>
</evidence>
<keyword evidence="2" id="KW-1133">Transmembrane helix</keyword>
<dbReference type="Proteomes" id="UP000838412">
    <property type="component" value="Chromosome 6"/>
</dbReference>
<protein>
    <submittedName>
        <fullName evidence="4">Hypp3569 protein</fullName>
    </submittedName>
</protein>